<accession>A0A3N5Y318</accession>
<dbReference type="EMBL" id="RPOK01000001">
    <property type="protein sequence ID" value="RPJ68232.1"/>
    <property type="molecule type" value="Genomic_DNA"/>
</dbReference>
<protein>
    <recommendedName>
        <fullName evidence="3">DUF3987 domain-containing protein</fullName>
    </recommendedName>
</protein>
<evidence type="ECO:0000313" key="2">
    <source>
        <dbReference type="Proteomes" id="UP000275281"/>
    </source>
</evidence>
<name>A0A3N5Y318_9ALTE</name>
<organism evidence="1 2">
    <name type="scientific">Alteromonas sediminis</name>
    <dbReference type="NCBI Taxonomy" id="2259342"/>
    <lineage>
        <taxon>Bacteria</taxon>
        <taxon>Pseudomonadati</taxon>
        <taxon>Pseudomonadota</taxon>
        <taxon>Gammaproteobacteria</taxon>
        <taxon>Alteromonadales</taxon>
        <taxon>Alteromonadaceae</taxon>
        <taxon>Alteromonas/Salinimonas group</taxon>
        <taxon>Alteromonas</taxon>
    </lineage>
</organism>
<proteinExistence type="predicted"/>
<dbReference type="Proteomes" id="UP000275281">
    <property type="component" value="Unassembled WGS sequence"/>
</dbReference>
<evidence type="ECO:0008006" key="3">
    <source>
        <dbReference type="Google" id="ProtNLM"/>
    </source>
</evidence>
<dbReference type="AlphaFoldDB" id="A0A3N5Y318"/>
<evidence type="ECO:0000313" key="1">
    <source>
        <dbReference type="EMBL" id="RPJ68232.1"/>
    </source>
</evidence>
<sequence>MEAIIDILHLAKVKVAPVKENYSISQPWYFPRIAEGRKGGYYSASYETGHPFHVPEEHVHPLQQPKQPYKTQQGESVIHSYCERFPLRGELHKRGFKYVRDDRYLPPESTSGIAGAIILTSERDGRERLYVHNSSSPYYGKANDSFDLFCIDEHRGDYKEAVKAAAELLGLSASEDAFALFLETQEEEPPSNESLPVDISSVILEKPPGLAGLICDHLLRTANRPTPLIYPLVALQAISLAAGDKMGINGIKLNLLTLAIAPSAAGKEHGQAWLAKTAANLKLGRRIAGGISSDVDMIRNLIEADGRCCYRIDEIQGLFNAIKSKNANTYESKIGDLILTLATSHVFMFSGNHRRQFLREIDHDIEQLKKRIGKAKDAKKGDTALEDETVNIENLNGLLRWLFKKRGYIENGWPNPIVSIMGHSTPTGLDSLVTEENIGTGLIGRCIVIRCAEMREKLQRAKKRDFFFDYRVENRLRDIKDNIESELKTTPEALQMLEAIQVYYDEDERLNAPVMGAIYARVMEQVQKVASLLALEEGTVTVEHVAYAFALVSRCTEDIAFLVQKDTALKADASIAEIANYARESIKRQLKLPQGKTPSQLKQVVLKCFKPLKKLVEKQRARASDKADTFDLIIQRMVEIGDIELIKDGRKTRYILKKK</sequence>
<keyword evidence="2" id="KW-1185">Reference proteome</keyword>
<dbReference type="RefSeq" id="WP_124026234.1">
    <property type="nucleotide sequence ID" value="NZ_JBHRSN010000005.1"/>
</dbReference>
<gene>
    <name evidence="1" type="ORF">DRW07_02150</name>
</gene>
<reference evidence="1 2" key="1">
    <citation type="submission" date="2018-11" db="EMBL/GenBank/DDBJ databases">
        <authorList>
            <person name="Ye M.-Q."/>
            <person name="Du Z.-J."/>
        </authorList>
    </citation>
    <scope>NUCLEOTIDE SEQUENCE [LARGE SCALE GENOMIC DNA]</scope>
    <source>
        <strain evidence="1 2">U0105</strain>
    </source>
</reference>
<comment type="caution">
    <text evidence="1">The sequence shown here is derived from an EMBL/GenBank/DDBJ whole genome shotgun (WGS) entry which is preliminary data.</text>
</comment>
<dbReference type="OrthoDB" id="6400783at2"/>